<reference evidence="8" key="2">
    <citation type="submission" date="2015-01" db="EMBL/GenBank/DDBJ databases">
        <title>Evolutionary Origins and Diversification of the Mycorrhizal Mutualists.</title>
        <authorList>
            <consortium name="DOE Joint Genome Institute"/>
            <consortium name="Mycorrhizal Genomics Consortium"/>
            <person name="Kohler A."/>
            <person name="Kuo A."/>
            <person name="Nagy L.G."/>
            <person name="Floudas D."/>
            <person name="Copeland A."/>
            <person name="Barry K.W."/>
            <person name="Cichocki N."/>
            <person name="Veneault-Fourrey C."/>
            <person name="LaButti K."/>
            <person name="Lindquist E.A."/>
            <person name="Lipzen A."/>
            <person name="Lundell T."/>
            <person name="Morin E."/>
            <person name="Murat C."/>
            <person name="Riley R."/>
            <person name="Ohm R."/>
            <person name="Sun H."/>
            <person name="Tunlid A."/>
            <person name="Henrissat B."/>
            <person name="Grigoriev I.V."/>
            <person name="Hibbett D.S."/>
            <person name="Martin F."/>
        </authorList>
    </citation>
    <scope>NUCLEOTIDE SEQUENCE [LARGE SCALE GENOMIC DNA]</scope>
    <source>
        <strain evidence="8">LaAM-08-1</strain>
    </source>
</reference>
<dbReference type="OrthoDB" id="3053776at2759"/>
<dbReference type="PANTHER" id="PTHR14211:SF7">
    <property type="entry name" value="RIBOSOME BIOGENESIS PROTEIN NOP53"/>
    <property type="match status" value="1"/>
</dbReference>
<reference evidence="7 8" key="1">
    <citation type="submission" date="2014-04" db="EMBL/GenBank/DDBJ databases">
        <authorList>
            <consortium name="DOE Joint Genome Institute"/>
            <person name="Kuo A."/>
            <person name="Kohler A."/>
            <person name="Nagy L.G."/>
            <person name="Floudas D."/>
            <person name="Copeland A."/>
            <person name="Barry K.W."/>
            <person name="Cichocki N."/>
            <person name="Veneault-Fourrey C."/>
            <person name="LaButti K."/>
            <person name="Lindquist E.A."/>
            <person name="Lipzen A."/>
            <person name="Lundell T."/>
            <person name="Morin E."/>
            <person name="Murat C."/>
            <person name="Sun H."/>
            <person name="Tunlid A."/>
            <person name="Henrissat B."/>
            <person name="Grigoriev I.V."/>
            <person name="Hibbett D.S."/>
            <person name="Martin F."/>
            <person name="Nordberg H.P."/>
            <person name="Cantor M.N."/>
            <person name="Hua S.X."/>
        </authorList>
    </citation>
    <scope>NUCLEOTIDE SEQUENCE [LARGE SCALE GENOMIC DNA]</scope>
    <source>
        <strain evidence="7 8">LaAM-08-1</strain>
    </source>
</reference>
<keyword evidence="8" id="KW-1185">Reference proteome</keyword>
<name>A0A0C9WYB5_9AGAR</name>
<evidence type="ECO:0000256" key="3">
    <source>
        <dbReference type="ARBA" id="ARBA00008838"/>
    </source>
</evidence>
<keyword evidence="6" id="KW-0539">Nucleus</keyword>
<dbReference type="GO" id="GO:0008097">
    <property type="term" value="F:5S rRNA binding"/>
    <property type="evidence" value="ECO:0007669"/>
    <property type="project" value="TreeGrafter"/>
</dbReference>
<keyword evidence="5" id="KW-0690">Ribosome biogenesis</keyword>
<dbReference type="Proteomes" id="UP000054477">
    <property type="component" value="Unassembled WGS sequence"/>
</dbReference>
<dbReference type="GO" id="GO:0006364">
    <property type="term" value="P:rRNA processing"/>
    <property type="evidence" value="ECO:0007669"/>
    <property type="project" value="TreeGrafter"/>
</dbReference>
<dbReference type="HOGENOM" id="CLU_2210459_0_0_1"/>
<dbReference type="Pfam" id="PF07767">
    <property type="entry name" value="Nop53"/>
    <property type="match status" value="1"/>
</dbReference>
<comment type="similarity">
    <text evidence="3">Belongs to the NOP53 family.</text>
</comment>
<accession>A0A0C9WYB5</accession>
<proteinExistence type="inferred from homology"/>
<evidence type="ECO:0000256" key="5">
    <source>
        <dbReference type="ARBA" id="ARBA00022517"/>
    </source>
</evidence>
<dbReference type="GO" id="GO:0005730">
    <property type="term" value="C:nucleolus"/>
    <property type="evidence" value="ECO:0007669"/>
    <property type="project" value="UniProtKB-SubCell"/>
</dbReference>
<organism evidence="7 8">
    <name type="scientific">Laccaria amethystina LaAM-08-1</name>
    <dbReference type="NCBI Taxonomy" id="1095629"/>
    <lineage>
        <taxon>Eukaryota</taxon>
        <taxon>Fungi</taxon>
        <taxon>Dikarya</taxon>
        <taxon>Basidiomycota</taxon>
        <taxon>Agaricomycotina</taxon>
        <taxon>Agaricomycetes</taxon>
        <taxon>Agaricomycetidae</taxon>
        <taxon>Agaricales</taxon>
        <taxon>Agaricineae</taxon>
        <taxon>Hydnangiaceae</taxon>
        <taxon>Laccaria</taxon>
    </lineage>
</organism>
<dbReference type="GO" id="GO:0005654">
    <property type="term" value="C:nucleoplasm"/>
    <property type="evidence" value="ECO:0007669"/>
    <property type="project" value="UniProtKB-SubCell"/>
</dbReference>
<dbReference type="GO" id="GO:0000027">
    <property type="term" value="P:ribosomal large subunit assembly"/>
    <property type="evidence" value="ECO:0007669"/>
    <property type="project" value="TreeGrafter"/>
</dbReference>
<dbReference type="STRING" id="1095629.A0A0C9WYB5"/>
<evidence type="ECO:0000256" key="4">
    <source>
        <dbReference type="ARBA" id="ARBA00018339"/>
    </source>
</evidence>
<evidence type="ECO:0000256" key="2">
    <source>
        <dbReference type="ARBA" id="ARBA00004642"/>
    </source>
</evidence>
<dbReference type="InterPro" id="IPR011687">
    <property type="entry name" value="Nop53/GLTSCR2"/>
</dbReference>
<sequence>MRRPWALSELDKKHPERRLALEEKVRKQGLAGQQLGKHKVPQGEVQVQLGEDLSESLRGLKPKGNLFKDRFLSLQQRALIKPRVCVLLKKRRIRIVEYEKHAGKRFQ</sequence>
<dbReference type="PANTHER" id="PTHR14211">
    <property type="entry name" value="GLIOMA SUPPRESSOR CANDIDATE REGION GENE 2"/>
    <property type="match status" value="1"/>
</dbReference>
<evidence type="ECO:0000256" key="6">
    <source>
        <dbReference type="ARBA" id="ARBA00023242"/>
    </source>
</evidence>
<comment type="subcellular location">
    <subcellularLocation>
        <location evidence="1">Nucleus</location>
        <location evidence="1">Nucleolus</location>
    </subcellularLocation>
    <subcellularLocation>
        <location evidence="2">Nucleus</location>
        <location evidence="2">Nucleoplasm</location>
    </subcellularLocation>
</comment>
<dbReference type="EMBL" id="KN839760">
    <property type="protein sequence ID" value="KIJ89417.1"/>
    <property type="molecule type" value="Genomic_DNA"/>
</dbReference>
<dbReference type="AlphaFoldDB" id="A0A0C9WYB5"/>
<evidence type="ECO:0000313" key="8">
    <source>
        <dbReference type="Proteomes" id="UP000054477"/>
    </source>
</evidence>
<protein>
    <recommendedName>
        <fullName evidence="4">Ribosome biogenesis protein NOP53</fullName>
    </recommendedName>
</protein>
<evidence type="ECO:0000313" key="7">
    <source>
        <dbReference type="EMBL" id="KIJ89417.1"/>
    </source>
</evidence>
<gene>
    <name evidence="7" type="ORF">K443DRAFT_687286</name>
</gene>
<evidence type="ECO:0000256" key="1">
    <source>
        <dbReference type="ARBA" id="ARBA00004604"/>
    </source>
</evidence>